<gene>
    <name evidence="2" type="ORF">CARN4_0300</name>
</gene>
<comment type="caution">
    <text evidence="2">The sequence shown here is derived from an EMBL/GenBank/DDBJ whole genome shotgun (WGS) entry which is preliminary data.</text>
</comment>
<proteinExistence type="predicted"/>
<evidence type="ECO:0000256" key="1">
    <source>
        <dbReference type="SAM" id="MobiDB-lite"/>
    </source>
</evidence>
<feature type="region of interest" description="Disordered" evidence="1">
    <location>
        <begin position="1"/>
        <end position="23"/>
    </location>
</feature>
<accession>E6Q191</accession>
<sequence>MERGRTASYQTRPSYELSNPAELRERDQNVALMSRYRCVGEPNAM</sequence>
<feature type="compositionally biased region" description="Polar residues" evidence="1">
    <location>
        <begin position="7"/>
        <end position="17"/>
    </location>
</feature>
<dbReference type="AlphaFoldDB" id="E6Q191"/>
<evidence type="ECO:0000313" key="2">
    <source>
        <dbReference type="EMBL" id="CBI00951.1"/>
    </source>
</evidence>
<reference evidence="2" key="1">
    <citation type="submission" date="2009-10" db="EMBL/GenBank/DDBJ databases">
        <title>Diversity of trophic interactions inside an arsenic-rich microbial ecosystem.</title>
        <authorList>
            <person name="Bertin P.N."/>
            <person name="Heinrich-Salmeron A."/>
            <person name="Pelletier E."/>
            <person name="Goulhen-Chollet F."/>
            <person name="Arsene-Ploetze F."/>
            <person name="Gallien S."/>
            <person name="Calteau A."/>
            <person name="Vallenet D."/>
            <person name="Casiot C."/>
            <person name="Chane-Woon-Ming B."/>
            <person name="Giloteaux L."/>
            <person name="Barakat M."/>
            <person name="Bonnefoy V."/>
            <person name="Bruneel O."/>
            <person name="Chandler M."/>
            <person name="Cleiss J."/>
            <person name="Duran R."/>
            <person name="Elbaz-Poulichet F."/>
            <person name="Fonknechten N."/>
            <person name="Lauga B."/>
            <person name="Mornico D."/>
            <person name="Ortet P."/>
            <person name="Schaeffer C."/>
            <person name="Siguier P."/>
            <person name="Alexander Thil Smith A."/>
            <person name="Van Dorsselaer A."/>
            <person name="Weissenbach J."/>
            <person name="Medigue C."/>
            <person name="Le Paslier D."/>
        </authorList>
    </citation>
    <scope>NUCLEOTIDE SEQUENCE</scope>
</reference>
<protein>
    <submittedName>
        <fullName evidence="2">Uncharacterized protein</fullName>
    </submittedName>
</protein>
<organism evidence="2">
    <name type="scientific">mine drainage metagenome</name>
    <dbReference type="NCBI Taxonomy" id="410659"/>
    <lineage>
        <taxon>unclassified sequences</taxon>
        <taxon>metagenomes</taxon>
        <taxon>ecological metagenomes</taxon>
    </lineage>
</organism>
<dbReference type="EMBL" id="CABO01000009">
    <property type="protein sequence ID" value="CBI00951.1"/>
    <property type="molecule type" value="Genomic_DNA"/>
</dbReference>
<name>E6Q191_9ZZZZ</name>